<evidence type="ECO:0000313" key="8">
    <source>
        <dbReference type="Proteomes" id="UP001304300"/>
    </source>
</evidence>
<dbReference type="PANTHER" id="PTHR43761">
    <property type="entry name" value="D-ISOMER SPECIFIC 2-HYDROXYACID DEHYDROGENASE FAMILY PROTEIN (AFU_ORTHOLOGUE AFUA_1G13630)"/>
    <property type="match status" value="1"/>
</dbReference>
<keyword evidence="8" id="KW-1185">Reference proteome</keyword>
<evidence type="ECO:0000256" key="4">
    <source>
        <dbReference type="RuleBase" id="RU003719"/>
    </source>
</evidence>
<keyword evidence="3" id="KW-0520">NAD</keyword>
<sequence>MKIVVLDAETFYFEDESPWTAIAALGGFETFRSTEHEESVIIDRCADADIVLTNKVPLNRKVIDALPSLKMIGVLATGFNIIDIEAARERRIPVCNVPDYSSSFVAQHTVALIMALANRTASLDAWVQEGGWKNHHLFTWWDKPLVELDGLTLGIVGFGTIGRKVATIMRGMGMKIAAHSRSRRDAPDWDNFAWADIDQLFQDSDIVSLHCPQTPENTGFINRDLLHSMKSSAFLINTARGGLIDEQALRDALDTDVIAGAALDVVSKEPMAANCPLYRAKNCIITPHVAWSSFPARQRLLEVVEENILAFLERKPINVVNG</sequence>
<dbReference type="Pfam" id="PF02826">
    <property type="entry name" value="2-Hacid_dh_C"/>
    <property type="match status" value="1"/>
</dbReference>
<accession>A0AAQ3LCI7</accession>
<gene>
    <name evidence="7" type="ORF">RZN69_02530</name>
</gene>
<dbReference type="FunFam" id="3.40.50.720:FF:000203">
    <property type="entry name" value="D-3-phosphoglycerate dehydrogenase (SerA)"/>
    <property type="match status" value="1"/>
</dbReference>
<feature type="domain" description="D-isomer specific 2-hydroxyacid dehydrogenase catalytic" evidence="5">
    <location>
        <begin position="34"/>
        <end position="321"/>
    </location>
</feature>
<comment type="similarity">
    <text evidence="1 4">Belongs to the D-isomer specific 2-hydroxyacid dehydrogenase family.</text>
</comment>
<name>A0AAQ3LCI7_9BACT</name>
<evidence type="ECO:0000256" key="3">
    <source>
        <dbReference type="ARBA" id="ARBA00023027"/>
    </source>
</evidence>
<protein>
    <submittedName>
        <fullName evidence="7">D-2-hydroxyacid dehydrogenase</fullName>
    </submittedName>
</protein>
<dbReference type="RefSeq" id="WP_317834433.1">
    <property type="nucleotide sequence ID" value="NZ_CP136920.1"/>
</dbReference>
<dbReference type="InterPro" id="IPR006140">
    <property type="entry name" value="D-isomer_DH_NAD-bd"/>
</dbReference>
<dbReference type="EMBL" id="CP136920">
    <property type="protein sequence ID" value="WOO41949.1"/>
    <property type="molecule type" value="Genomic_DNA"/>
</dbReference>
<dbReference type="GO" id="GO:0051287">
    <property type="term" value="F:NAD binding"/>
    <property type="evidence" value="ECO:0007669"/>
    <property type="project" value="InterPro"/>
</dbReference>
<dbReference type="SUPFAM" id="SSF52283">
    <property type="entry name" value="Formate/glycerate dehydrogenase catalytic domain-like"/>
    <property type="match status" value="1"/>
</dbReference>
<dbReference type="InterPro" id="IPR050418">
    <property type="entry name" value="D-iso_2-hydroxyacid_DH_PdxB"/>
</dbReference>
<feature type="domain" description="D-isomer specific 2-hydroxyacid dehydrogenase NAD-binding" evidence="6">
    <location>
        <begin position="110"/>
        <end position="290"/>
    </location>
</feature>
<dbReference type="CDD" id="cd12162">
    <property type="entry name" value="2-Hacid_dh_4"/>
    <property type="match status" value="1"/>
</dbReference>
<evidence type="ECO:0000256" key="2">
    <source>
        <dbReference type="ARBA" id="ARBA00023002"/>
    </source>
</evidence>
<dbReference type="InterPro" id="IPR029753">
    <property type="entry name" value="D-isomer_DH_CS"/>
</dbReference>
<dbReference type="Proteomes" id="UP001304300">
    <property type="component" value="Chromosome"/>
</dbReference>
<evidence type="ECO:0000259" key="5">
    <source>
        <dbReference type="Pfam" id="PF00389"/>
    </source>
</evidence>
<dbReference type="PROSITE" id="PS00670">
    <property type="entry name" value="D_2_HYDROXYACID_DH_2"/>
    <property type="match status" value="1"/>
</dbReference>
<dbReference type="GO" id="GO:0016616">
    <property type="term" value="F:oxidoreductase activity, acting on the CH-OH group of donors, NAD or NADP as acceptor"/>
    <property type="evidence" value="ECO:0007669"/>
    <property type="project" value="InterPro"/>
</dbReference>
<keyword evidence="2 4" id="KW-0560">Oxidoreductase</keyword>
<evidence type="ECO:0000259" key="6">
    <source>
        <dbReference type="Pfam" id="PF02826"/>
    </source>
</evidence>
<organism evidence="7 8">
    <name type="scientific">Rubellicoccus peritrichatus</name>
    <dbReference type="NCBI Taxonomy" id="3080537"/>
    <lineage>
        <taxon>Bacteria</taxon>
        <taxon>Pseudomonadati</taxon>
        <taxon>Verrucomicrobiota</taxon>
        <taxon>Opitutia</taxon>
        <taxon>Puniceicoccales</taxon>
        <taxon>Cerasicoccaceae</taxon>
        <taxon>Rubellicoccus</taxon>
    </lineage>
</organism>
<dbReference type="PROSITE" id="PS00671">
    <property type="entry name" value="D_2_HYDROXYACID_DH_3"/>
    <property type="match status" value="1"/>
</dbReference>
<evidence type="ECO:0000313" key="7">
    <source>
        <dbReference type="EMBL" id="WOO41949.1"/>
    </source>
</evidence>
<dbReference type="AlphaFoldDB" id="A0AAQ3LCI7"/>
<dbReference type="SUPFAM" id="SSF51735">
    <property type="entry name" value="NAD(P)-binding Rossmann-fold domains"/>
    <property type="match status" value="1"/>
</dbReference>
<dbReference type="Gene3D" id="3.40.50.720">
    <property type="entry name" value="NAD(P)-binding Rossmann-like Domain"/>
    <property type="match status" value="2"/>
</dbReference>
<reference evidence="7 8" key="1">
    <citation type="submission" date="2023-10" db="EMBL/GenBank/DDBJ databases">
        <title>Rubellicoccus peritrichatus gen. nov., sp. nov., isolated from an algae of coral reef tank.</title>
        <authorList>
            <person name="Luo J."/>
        </authorList>
    </citation>
    <scope>NUCLEOTIDE SEQUENCE [LARGE SCALE GENOMIC DNA]</scope>
    <source>
        <strain evidence="7 8">CR14</strain>
    </source>
</reference>
<dbReference type="InterPro" id="IPR006139">
    <property type="entry name" value="D-isomer_2_OHA_DH_cat_dom"/>
</dbReference>
<dbReference type="KEGG" id="puo:RZN69_02530"/>
<dbReference type="PANTHER" id="PTHR43761:SF1">
    <property type="entry name" value="D-ISOMER SPECIFIC 2-HYDROXYACID DEHYDROGENASE CATALYTIC DOMAIN-CONTAINING PROTEIN-RELATED"/>
    <property type="match status" value="1"/>
</dbReference>
<dbReference type="Pfam" id="PF00389">
    <property type="entry name" value="2-Hacid_dh"/>
    <property type="match status" value="1"/>
</dbReference>
<proteinExistence type="inferred from homology"/>
<dbReference type="InterPro" id="IPR036291">
    <property type="entry name" value="NAD(P)-bd_dom_sf"/>
</dbReference>
<evidence type="ECO:0000256" key="1">
    <source>
        <dbReference type="ARBA" id="ARBA00005854"/>
    </source>
</evidence>